<evidence type="ECO:0000259" key="4">
    <source>
        <dbReference type="SMART" id="SM00922"/>
    </source>
</evidence>
<dbReference type="SUPFAM" id="SSF54826">
    <property type="entry name" value="Enolase N-terminal domain-like"/>
    <property type="match status" value="1"/>
</dbReference>
<gene>
    <name evidence="5" type="ORF">ABENE_09305</name>
</gene>
<evidence type="ECO:0000256" key="1">
    <source>
        <dbReference type="ARBA" id="ARBA00001946"/>
    </source>
</evidence>
<dbReference type="PATRIC" id="fig|1121022.4.peg.1875"/>
<dbReference type="InterPro" id="IPR013341">
    <property type="entry name" value="Mandelate_racemase_N_dom"/>
</dbReference>
<organism evidence="5 6">
    <name type="scientific">Asticcacaulis benevestitus DSM 16100 = ATCC BAA-896</name>
    <dbReference type="NCBI Taxonomy" id="1121022"/>
    <lineage>
        <taxon>Bacteria</taxon>
        <taxon>Pseudomonadati</taxon>
        <taxon>Pseudomonadota</taxon>
        <taxon>Alphaproteobacteria</taxon>
        <taxon>Caulobacterales</taxon>
        <taxon>Caulobacteraceae</taxon>
        <taxon>Asticcacaulis</taxon>
    </lineage>
</organism>
<comment type="caution">
    <text evidence="5">The sequence shown here is derived from an EMBL/GenBank/DDBJ whole genome shotgun (WGS) entry which is preliminary data.</text>
</comment>
<dbReference type="PANTHER" id="PTHR13794:SF58">
    <property type="entry name" value="MITOCHONDRIAL ENOLASE SUPERFAMILY MEMBER 1"/>
    <property type="match status" value="1"/>
</dbReference>
<evidence type="ECO:0000256" key="2">
    <source>
        <dbReference type="ARBA" id="ARBA00022723"/>
    </source>
</evidence>
<name>V4PWM9_9CAUL</name>
<evidence type="ECO:0000313" key="6">
    <source>
        <dbReference type="Proteomes" id="UP000017837"/>
    </source>
</evidence>
<dbReference type="Pfam" id="PF13378">
    <property type="entry name" value="MR_MLE_C"/>
    <property type="match status" value="1"/>
</dbReference>
<evidence type="ECO:0000313" key="5">
    <source>
        <dbReference type="EMBL" id="ESQ91819.1"/>
    </source>
</evidence>
<evidence type="ECO:0000256" key="3">
    <source>
        <dbReference type="ARBA" id="ARBA00022842"/>
    </source>
</evidence>
<keyword evidence="3" id="KW-0460">Magnesium</keyword>
<dbReference type="GO" id="GO:0016836">
    <property type="term" value="F:hydro-lyase activity"/>
    <property type="evidence" value="ECO:0007669"/>
    <property type="project" value="TreeGrafter"/>
</dbReference>
<keyword evidence="6" id="KW-1185">Reference proteome</keyword>
<keyword evidence="2" id="KW-0479">Metal-binding</keyword>
<dbReference type="Proteomes" id="UP000017837">
    <property type="component" value="Unassembled WGS sequence"/>
</dbReference>
<dbReference type="STRING" id="1121022.GCA_000376105_02639"/>
<dbReference type="EMBL" id="AWGB01000015">
    <property type="protein sequence ID" value="ESQ91819.1"/>
    <property type="molecule type" value="Genomic_DNA"/>
</dbReference>
<dbReference type="SUPFAM" id="SSF51604">
    <property type="entry name" value="Enolase C-terminal domain-like"/>
    <property type="match status" value="1"/>
</dbReference>
<dbReference type="InterPro" id="IPR029017">
    <property type="entry name" value="Enolase-like_N"/>
</dbReference>
<dbReference type="OrthoDB" id="9802699at2"/>
<dbReference type="InterPro" id="IPR046945">
    <property type="entry name" value="RHMD-like"/>
</dbReference>
<dbReference type="GO" id="GO:0000287">
    <property type="term" value="F:magnesium ion binding"/>
    <property type="evidence" value="ECO:0007669"/>
    <property type="project" value="TreeGrafter"/>
</dbReference>
<dbReference type="CDD" id="cd03316">
    <property type="entry name" value="MR_like"/>
    <property type="match status" value="1"/>
</dbReference>
<dbReference type="InterPro" id="IPR036849">
    <property type="entry name" value="Enolase-like_C_sf"/>
</dbReference>
<dbReference type="SMART" id="SM00922">
    <property type="entry name" value="MR_MLE"/>
    <property type="match status" value="1"/>
</dbReference>
<sequence length="391" mass="42095">MKITGYKSLKTSHVWGRPIGDVNGVINPGVTEVPILLLTTDEGVTGIGIGDHSEIDRVFSAIEGQDPRAVSTLYDRMLAYVFKAGHAGHTFGTIGTIDMALWDLKAKLNDEPLWRTLGGADPFVPGYASGLCYGLEDDELAALYERFAERGFSSAKLKGGIDIDRDIRRLKLVRDILKRNSPRPAMMFDANEAWSRKQAIRNITEIEKHLDLTWIEEPVRRWDAEGLAFVSRAVKAAVATGENLTGLEQYLPLLSAGAVDVVQAGNVWGITHFMRTAMAAHAHNLPVSPVGNSANALAHAATAIPNMMTIEVQDLGFPVGLRVDQRFEDGGVWLGEAPGLGVSYDESLFISPVPLAGDALAAGPHVRPARAGLRLVSGDGPTSMALRTPAS</sequence>
<proteinExistence type="predicted"/>
<dbReference type="PANTHER" id="PTHR13794">
    <property type="entry name" value="ENOLASE SUPERFAMILY, MANDELATE RACEMASE"/>
    <property type="match status" value="1"/>
</dbReference>
<dbReference type="RefSeq" id="WP_018082303.1">
    <property type="nucleotide sequence ID" value="NZ_AQWM01000012.1"/>
</dbReference>
<dbReference type="SFLD" id="SFLDS00001">
    <property type="entry name" value="Enolase"/>
    <property type="match status" value="1"/>
</dbReference>
<dbReference type="AlphaFoldDB" id="V4PWM9"/>
<comment type="cofactor">
    <cofactor evidence="1">
        <name>Mg(2+)</name>
        <dbReference type="ChEBI" id="CHEBI:18420"/>
    </cofactor>
</comment>
<reference evidence="5 6" key="1">
    <citation type="journal article" date="2014" name="Nature">
        <title>Sequential evolution of bacterial morphology by co-option of a developmental regulator.</title>
        <authorList>
            <person name="Jiang C."/>
            <person name="Brown P.J."/>
            <person name="Ducret A."/>
            <person name="Brun Y.V."/>
        </authorList>
    </citation>
    <scope>NUCLEOTIDE SEQUENCE [LARGE SCALE GENOMIC DNA]</scope>
    <source>
        <strain evidence="5 6">DSM 16100</strain>
    </source>
</reference>
<dbReference type="Pfam" id="PF02746">
    <property type="entry name" value="MR_MLE_N"/>
    <property type="match status" value="1"/>
</dbReference>
<dbReference type="InterPro" id="IPR029065">
    <property type="entry name" value="Enolase_C-like"/>
</dbReference>
<feature type="domain" description="Mandelate racemase/muconate lactonizing enzyme C-terminal" evidence="4">
    <location>
        <begin position="137"/>
        <end position="237"/>
    </location>
</feature>
<protein>
    <recommendedName>
        <fullName evidence="4">Mandelate racemase/muconate lactonizing enzyme C-terminal domain-containing protein</fullName>
    </recommendedName>
</protein>
<dbReference type="eggNOG" id="COG4948">
    <property type="taxonomic scope" value="Bacteria"/>
</dbReference>
<accession>V4PWM9</accession>
<dbReference type="Gene3D" id="3.30.390.10">
    <property type="entry name" value="Enolase-like, N-terminal domain"/>
    <property type="match status" value="1"/>
</dbReference>
<dbReference type="GO" id="GO:0016052">
    <property type="term" value="P:carbohydrate catabolic process"/>
    <property type="evidence" value="ECO:0007669"/>
    <property type="project" value="TreeGrafter"/>
</dbReference>
<dbReference type="Gene3D" id="3.20.20.120">
    <property type="entry name" value="Enolase-like C-terminal domain"/>
    <property type="match status" value="1"/>
</dbReference>
<dbReference type="InterPro" id="IPR013342">
    <property type="entry name" value="Mandelate_racemase_C"/>
</dbReference>